<dbReference type="AlphaFoldDB" id="A0A3P7E9X9"/>
<dbReference type="Proteomes" id="UP000270924">
    <property type="component" value="Unassembled WGS sequence"/>
</dbReference>
<evidence type="ECO:0000256" key="2">
    <source>
        <dbReference type="SAM" id="MobiDB-lite"/>
    </source>
</evidence>
<accession>A0A3P7E9X9</accession>
<evidence type="ECO:0000313" key="4">
    <source>
        <dbReference type="Proteomes" id="UP000270924"/>
    </source>
</evidence>
<feature type="region of interest" description="Disordered" evidence="2">
    <location>
        <begin position="180"/>
        <end position="222"/>
    </location>
</feature>
<proteinExistence type="predicted"/>
<organism evidence="3 4">
    <name type="scientific">Wuchereria bancrofti</name>
    <dbReference type="NCBI Taxonomy" id="6293"/>
    <lineage>
        <taxon>Eukaryota</taxon>
        <taxon>Metazoa</taxon>
        <taxon>Ecdysozoa</taxon>
        <taxon>Nematoda</taxon>
        <taxon>Chromadorea</taxon>
        <taxon>Rhabditida</taxon>
        <taxon>Spirurina</taxon>
        <taxon>Spiruromorpha</taxon>
        <taxon>Filarioidea</taxon>
        <taxon>Onchocercidae</taxon>
        <taxon>Wuchereria</taxon>
    </lineage>
</organism>
<comment type="subcellular location">
    <subcellularLocation>
        <location evidence="1">Virion</location>
    </subcellularLocation>
</comment>
<protein>
    <submittedName>
        <fullName evidence="3">Uncharacterized protein</fullName>
    </submittedName>
</protein>
<gene>
    <name evidence="3" type="ORF">WBA_LOCUS6570</name>
</gene>
<feature type="compositionally biased region" description="Basic and acidic residues" evidence="2">
    <location>
        <begin position="244"/>
        <end position="257"/>
    </location>
</feature>
<evidence type="ECO:0000313" key="3">
    <source>
        <dbReference type="EMBL" id="VDM13184.1"/>
    </source>
</evidence>
<sequence>MSKNIFKEAIAEAKTVRDAAIATAKIALEETLTPKLQSMLSAKLQEIENEEELDEAKKDEEKDEKKVKEGFYPDETGDKIQDKNRAAKAALQEDDDLDLDEILKELDDELDEAKDEEKLDETKEDEEEDGEASEESDEDESSEEESEEDKDDETSEESEGDTKLKDLTLDDFKSIIKDIISQEMGNSSEEAPIDDLGDNNGGENNDLSIDDSSKNNDELDEINLDELLDELNALDESKEDEIEEGKKKDKEKKKDMDEVKKIKKELDEAIKTITVLRKELTERFASKATGNAPKSLIVETDGTISPKWDKSGLLAEIKDPNDRNTMAMLLENQAKQLVTEANVTGGTTSMNGGGYNSENWAGVALPLVRRVFGEIAAKEFVSVQPMNLPSGLVFYLDFKYGTGVNPFRTGDSLYSANPSNNTTDFANTSSLYGAGRFGYSINPFTSSVANSTVTTPTWLTFNFDGNYSASFSSYKLLMFYKLSQA</sequence>
<feature type="compositionally biased region" description="Acidic residues" evidence="2">
    <location>
        <begin position="122"/>
        <end position="159"/>
    </location>
</feature>
<name>A0A3P7E9X9_WUCBA</name>
<keyword evidence="4" id="KW-1185">Reference proteome</keyword>
<feature type="region of interest" description="Disordered" evidence="2">
    <location>
        <begin position="47"/>
        <end position="167"/>
    </location>
</feature>
<feature type="compositionally biased region" description="Acidic residues" evidence="2">
    <location>
        <begin position="92"/>
        <end position="114"/>
    </location>
</feature>
<reference evidence="3 4" key="1">
    <citation type="submission" date="2018-11" db="EMBL/GenBank/DDBJ databases">
        <authorList>
            <consortium name="Pathogen Informatics"/>
        </authorList>
    </citation>
    <scope>NUCLEOTIDE SEQUENCE [LARGE SCALE GENOMIC DNA]</scope>
</reference>
<dbReference type="InParanoid" id="A0A3P7E9X9"/>
<feature type="region of interest" description="Disordered" evidence="2">
    <location>
        <begin position="235"/>
        <end position="257"/>
    </location>
</feature>
<feature type="compositionally biased region" description="Basic and acidic residues" evidence="2">
    <location>
        <begin position="55"/>
        <end position="85"/>
    </location>
</feature>
<dbReference type="Pfam" id="PF07068">
    <property type="entry name" value="Gp23"/>
    <property type="match status" value="1"/>
</dbReference>
<dbReference type="InterPro" id="IPR010762">
    <property type="entry name" value="Gp23/Gp24_T4-like"/>
</dbReference>
<evidence type="ECO:0000256" key="1">
    <source>
        <dbReference type="ARBA" id="ARBA00004328"/>
    </source>
</evidence>
<dbReference type="EMBL" id="UYWW01003986">
    <property type="protein sequence ID" value="VDM13184.1"/>
    <property type="molecule type" value="Genomic_DNA"/>
</dbReference>